<dbReference type="Pfam" id="PF01225">
    <property type="entry name" value="Mur_ligase"/>
    <property type="match status" value="1"/>
</dbReference>
<dbReference type="EMBL" id="MEUI01000049">
    <property type="protein sequence ID" value="OGC32549.1"/>
    <property type="molecule type" value="Genomic_DNA"/>
</dbReference>
<comment type="subcellular location">
    <subcellularLocation>
        <location evidence="10 11">Cytoplasm</location>
    </subcellularLocation>
</comment>
<reference evidence="15 16" key="1">
    <citation type="journal article" date="2016" name="Nat. Commun.">
        <title>Thousands of microbial genomes shed light on interconnected biogeochemical processes in an aquifer system.</title>
        <authorList>
            <person name="Anantharaman K."/>
            <person name="Brown C.T."/>
            <person name="Hug L.A."/>
            <person name="Sharon I."/>
            <person name="Castelle C.J."/>
            <person name="Probst A.J."/>
            <person name="Thomas B.C."/>
            <person name="Singh A."/>
            <person name="Wilkins M.J."/>
            <person name="Karaoz U."/>
            <person name="Brodie E.L."/>
            <person name="Williams K.H."/>
            <person name="Hubbard S.S."/>
            <person name="Banfield J.F."/>
        </authorList>
    </citation>
    <scope>NUCLEOTIDE SEQUENCE [LARGE SCALE GENOMIC DNA]</scope>
</reference>
<dbReference type="Gene3D" id="3.40.1190.10">
    <property type="entry name" value="Mur-like, catalytic domain"/>
    <property type="match status" value="1"/>
</dbReference>
<dbReference type="GO" id="GO:0008360">
    <property type="term" value="P:regulation of cell shape"/>
    <property type="evidence" value="ECO:0007669"/>
    <property type="project" value="UniProtKB-KW"/>
</dbReference>
<dbReference type="PANTHER" id="PTHR43024">
    <property type="entry name" value="UDP-N-ACETYLMURAMOYL-TRIPEPTIDE--D-ALANYL-D-ALANINE LIGASE"/>
    <property type="match status" value="1"/>
</dbReference>
<dbReference type="InterPro" id="IPR036565">
    <property type="entry name" value="Mur-like_cat_sf"/>
</dbReference>
<evidence type="ECO:0000256" key="9">
    <source>
        <dbReference type="ARBA" id="ARBA00023316"/>
    </source>
</evidence>
<evidence type="ECO:0000256" key="2">
    <source>
        <dbReference type="ARBA" id="ARBA00022598"/>
    </source>
</evidence>
<keyword evidence="5 10" id="KW-0067">ATP-binding</keyword>
<dbReference type="SUPFAM" id="SSF53244">
    <property type="entry name" value="MurD-like peptide ligases, peptide-binding domain"/>
    <property type="match status" value="1"/>
</dbReference>
<dbReference type="Proteomes" id="UP000177309">
    <property type="component" value="Unassembled WGS sequence"/>
</dbReference>
<dbReference type="InterPro" id="IPR013221">
    <property type="entry name" value="Mur_ligase_cen"/>
</dbReference>
<keyword evidence="9 10" id="KW-0961">Cell wall biogenesis/degradation</keyword>
<evidence type="ECO:0000256" key="1">
    <source>
        <dbReference type="ARBA" id="ARBA00022490"/>
    </source>
</evidence>
<evidence type="ECO:0000313" key="15">
    <source>
        <dbReference type="EMBL" id="OGC32549.1"/>
    </source>
</evidence>
<dbReference type="HAMAP" id="MF_02019">
    <property type="entry name" value="MurF"/>
    <property type="match status" value="1"/>
</dbReference>
<dbReference type="InterPro" id="IPR036615">
    <property type="entry name" value="Mur_ligase_C_dom_sf"/>
</dbReference>
<dbReference type="GO" id="GO:0005737">
    <property type="term" value="C:cytoplasm"/>
    <property type="evidence" value="ECO:0007669"/>
    <property type="project" value="UniProtKB-SubCell"/>
</dbReference>
<gene>
    <name evidence="10" type="primary">murF</name>
    <name evidence="15" type="ORF">A2462_02945</name>
</gene>
<dbReference type="InterPro" id="IPR000713">
    <property type="entry name" value="Mur_ligase_N"/>
</dbReference>
<name>A0A1F4TJ18_UNCSA</name>
<dbReference type="GO" id="GO:0008766">
    <property type="term" value="F:UDP-N-acetylmuramoylalanyl-D-glutamyl-2,6-diaminopimelate-D-alanyl-D-alanine ligase activity"/>
    <property type="evidence" value="ECO:0007669"/>
    <property type="project" value="RHEA"/>
</dbReference>
<dbReference type="InterPro" id="IPR004101">
    <property type="entry name" value="Mur_ligase_C"/>
</dbReference>
<dbReference type="AlphaFoldDB" id="A0A1F4TJ18"/>
<evidence type="ECO:0000256" key="11">
    <source>
        <dbReference type="RuleBase" id="RU004136"/>
    </source>
</evidence>
<dbReference type="GO" id="GO:0071555">
    <property type="term" value="P:cell wall organization"/>
    <property type="evidence" value="ECO:0007669"/>
    <property type="project" value="UniProtKB-KW"/>
</dbReference>
<sequence length="413" mass="45789">MFTPKEILRVVKEGRLIGKKFSTITTISIDTRTIKPGDLFIPIKGPNFDGQDFIPEALAKGAIVLDVKDGLKALQDLAAYHRNRFKISIVGVTGSVGKTTTKDMIASILSQEKKTLKNEENFNNEVGVPLTLLKLTKKHQVAVIEMAMQGLGEIDLLAKMVRPHIAVVTNIGEAHLEHLKSQRNIAKAKAEIFGCQTQKDYAVINADDEHFESLKLKTKSSKILTFGILEKADFRPKDLAGIKLPVPGEHNIYNALAAIAVAKILKVKKSSIKNGLEKFRPSTNRWDVINRPDGVKIINDTYNASPQSMTAALKVLAWLKGRKIAVLGDMYELGGRTKAAHQRIGKLVRQLDIDHFISIGKLSKDMGATYHYTTKKPAIKKLRQLIKPGDRILIKASRGMHLEEVVEAIRNLC</sequence>
<protein>
    <recommendedName>
        <fullName evidence="10 11">UDP-N-acetylmuramoyl-tripeptide--D-alanyl-D-alanine ligase</fullName>
        <ecNumber evidence="10 11">6.3.2.10</ecNumber>
    </recommendedName>
    <alternativeName>
        <fullName evidence="10">D-alanyl-D-alanine-adding enzyme</fullName>
    </alternativeName>
</protein>
<dbReference type="PANTHER" id="PTHR43024:SF1">
    <property type="entry name" value="UDP-N-ACETYLMURAMOYL-TRIPEPTIDE--D-ALANYL-D-ALANINE LIGASE"/>
    <property type="match status" value="1"/>
</dbReference>
<evidence type="ECO:0000256" key="4">
    <source>
        <dbReference type="ARBA" id="ARBA00022741"/>
    </source>
</evidence>
<evidence type="ECO:0000256" key="6">
    <source>
        <dbReference type="ARBA" id="ARBA00022960"/>
    </source>
</evidence>
<dbReference type="UniPathway" id="UPA00219"/>
<dbReference type="Pfam" id="PF02875">
    <property type="entry name" value="Mur_ligase_C"/>
    <property type="match status" value="1"/>
</dbReference>
<evidence type="ECO:0000259" key="13">
    <source>
        <dbReference type="Pfam" id="PF02875"/>
    </source>
</evidence>
<dbReference type="SUPFAM" id="SSF63418">
    <property type="entry name" value="MurE/MurF N-terminal domain"/>
    <property type="match status" value="1"/>
</dbReference>
<comment type="pathway">
    <text evidence="10 11">Cell wall biogenesis; peptidoglycan biosynthesis.</text>
</comment>
<evidence type="ECO:0000256" key="5">
    <source>
        <dbReference type="ARBA" id="ARBA00022840"/>
    </source>
</evidence>
<keyword evidence="1 10" id="KW-0963">Cytoplasm</keyword>
<comment type="similarity">
    <text evidence="10">Belongs to the MurCDEF family. MurF subfamily.</text>
</comment>
<evidence type="ECO:0000259" key="12">
    <source>
        <dbReference type="Pfam" id="PF01225"/>
    </source>
</evidence>
<dbReference type="Gene3D" id="3.90.190.20">
    <property type="entry name" value="Mur ligase, C-terminal domain"/>
    <property type="match status" value="1"/>
</dbReference>
<comment type="caution">
    <text evidence="15">The sequence shown here is derived from an EMBL/GenBank/DDBJ whole genome shotgun (WGS) entry which is preliminary data.</text>
</comment>
<dbReference type="Gene3D" id="3.40.1390.10">
    <property type="entry name" value="MurE/MurF, N-terminal domain"/>
    <property type="match status" value="1"/>
</dbReference>
<dbReference type="InterPro" id="IPR035911">
    <property type="entry name" value="MurE/MurF_N"/>
</dbReference>
<proteinExistence type="inferred from homology"/>
<keyword evidence="2 10" id="KW-0436">Ligase</keyword>
<evidence type="ECO:0000256" key="10">
    <source>
        <dbReference type="HAMAP-Rule" id="MF_02019"/>
    </source>
</evidence>
<accession>A0A1F4TJ18</accession>
<evidence type="ECO:0000259" key="14">
    <source>
        <dbReference type="Pfam" id="PF08245"/>
    </source>
</evidence>
<evidence type="ECO:0000256" key="3">
    <source>
        <dbReference type="ARBA" id="ARBA00022618"/>
    </source>
</evidence>
<dbReference type="GO" id="GO:0009252">
    <property type="term" value="P:peptidoglycan biosynthetic process"/>
    <property type="evidence" value="ECO:0007669"/>
    <property type="project" value="UniProtKB-UniRule"/>
</dbReference>
<keyword evidence="8 10" id="KW-0131">Cell cycle</keyword>
<feature type="domain" description="Mur ligase N-terminal catalytic" evidence="12">
    <location>
        <begin position="23"/>
        <end position="65"/>
    </location>
</feature>
<comment type="function">
    <text evidence="10 11">Involved in cell wall formation. Catalyzes the final step in the synthesis of UDP-N-acetylmuramoyl-pentapeptide, the precursor of murein.</text>
</comment>
<feature type="domain" description="Mur ligase central" evidence="14">
    <location>
        <begin position="92"/>
        <end position="262"/>
    </location>
</feature>
<dbReference type="InterPro" id="IPR005863">
    <property type="entry name" value="UDP-N-AcMur_synth"/>
</dbReference>
<organism evidence="15 16">
    <name type="scientific">candidate division WOR-1 bacterium RIFOXYC2_FULL_41_25</name>
    <dbReference type="NCBI Taxonomy" id="1802586"/>
    <lineage>
        <taxon>Bacteria</taxon>
        <taxon>Bacillati</taxon>
        <taxon>Saganbacteria</taxon>
    </lineage>
</organism>
<dbReference type="NCBIfam" id="TIGR01143">
    <property type="entry name" value="murF"/>
    <property type="match status" value="1"/>
</dbReference>
<keyword evidence="6 10" id="KW-0133">Cell shape</keyword>
<evidence type="ECO:0000313" key="16">
    <source>
        <dbReference type="Proteomes" id="UP000177309"/>
    </source>
</evidence>
<dbReference type="InterPro" id="IPR051046">
    <property type="entry name" value="MurCDEF_CellWall_CoF430Synth"/>
</dbReference>
<comment type="catalytic activity">
    <reaction evidence="10 11">
        <text>D-alanyl-D-alanine + UDP-N-acetyl-alpha-D-muramoyl-L-alanyl-gamma-D-glutamyl-meso-2,6-diaminopimelate + ATP = UDP-N-acetyl-alpha-D-muramoyl-L-alanyl-gamma-D-glutamyl-meso-2,6-diaminopimeloyl-D-alanyl-D-alanine + ADP + phosphate + H(+)</text>
        <dbReference type="Rhea" id="RHEA:28374"/>
        <dbReference type="ChEBI" id="CHEBI:15378"/>
        <dbReference type="ChEBI" id="CHEBI:30616"/>
        <dbReference type="ChEBI" id="CHEBI:43474"/>
        <dbReference type="ChEBI" id="CHEBI:57822"/>
        <dbReference type="ChEBI" id="CHEBI:61386"/>
        <dbReference type="ChEBI" id="CHEBI:83905"/>
        <dbReference type="ChEBI" id="CHEBI:456216"/>
        <dbReference type="EC" id="6.3.2.10"/>
    </reaction>
</comment>
<feature type="binding site" evidence="10">
    <location>
        <begin position="94"/>
        <end position="100"/>
    </location>
    <ligand>
        <name>ATP</name>
        <dbReference type="ChEBI" id="CHEBI:30616"/>
    </ligand>
</feature>
<evidence type="ECO:0000256" key="7">
    <source>
        <dbReference type="ARBA" id="ARBA00022984"/>
    </source>
</evidence>
<keyword evidence="3 10" id="KW-0132">Cell division</keyword>
<feature type="domain" description="Mur ligase C-terminal" evidence="13">
    <location>
        <begin position="285"/>
        <end position="398"/>
    </location>
</feature>
<keyword evidence="7 10" id="KW-0573">Peptidoglycan synthesis</keyword>
<dbReference type="Pfam" id="PF08245">
    <property type="entry name" value="Mur_ligase_M"/>
    <property type="match status" value="1"/>
</dbReference>
<keyword evidence="4 10" id="KW-0547">Nucleotide-binding</keyword>
<dbReference type="EC" id="6.3.2.10" evidence="10 11"/>
<dbReference type="GO" id="GO:0005524">
    <property type="term" value="F:ATP binding"/>
    <property type="evidence" value="ECO:0007669"/>
    <property type="project" value="UniProtKB-UniRule"/>
</dbReference>
<dbReference type="GO" id="GO:0047480">
    <property type="term" value="F:UDP-N-acetylmuramoyl-tripeptide-D-alanyl-D-alanine ligase activity"/>
    <property type="evidence" value="ECO:0007669"/>
    <property type="project" value="UniProtKB-UniRule"/>
</dbReference>
<dbReference type="SUPFAM" id="SSF53623">
    <property type="entry name" value="MurD-like peptide ligases, catalytic domain"/>
    <property type="match status" value="1"/>
</dbReference>
<dbReference type="GO" id="GO:0051301">
    <property type="term" value="P:cell division"/>
    <property type="evidence" value="ECO:0007669"/>
    <property type="project" value="UniProtKB-KW"/>
</dbReference>
<evidence type="ECO:0000256" key="8">
    <source>
        <dbReference type="ARBA" id="ARBA00023306"/>
    </source>
</evidence>